<evidence type="ECO:0000256" key="1">
    <source>
        <dbReference type="SAM" id="MobiDB-lite"/>
    </source>
</evidence>
<dbReference type="EMBL" id="KZ805673">
    <property type="protein sequence ID" value="PVH92513.1"/>
    <property type="molecule type" value="Genomic_DNA"/>
</dbReference>
<proteinExistence type="predicted"/>
<protein>
    <recommendedName>
        <fullName evidence="4">Geranylgeranyl pyrophosphate synthetase</fullName>
    </recommendedName>
</protein>
<dbReference type="AlphaFoldDB" id="A0A2V1D4U3"/>
<reference evidence="2 3" key="1">
    <citation type="journal article" date="2018" name="Sci. Rep.">
        <title>Comparative genomics provides insights into the lifestyle and reveals functional heterogeneity of dark septate endophytic fungi.</title>
        <authorList>
            <person name="Knapp D.G."/>
            <person name="Nemeth J.B."/>
            <person name="Barry K."/>
            <person name="Hainaut M."/>
            <person name="Henrissat B."/>
            <person name="Johnson J."/>
            <person name="Kuo A."/>
            <person name="Lim J.H.P."/>
            <person name="Lipzen A."/>
            <person name="Nolan M."/>
            <person name="Ohm R.A."/>
            <person name="Tamas L."/>
            <person name="Grigoriev I.V."/>
            <person name="Spatafora J.W."/>
            <person name="Nagy L.G."/>
            <person name="Kovacs G.M."/>
        </authorList>
    </citation>
    <scope>NUCLEOTIDE SEQUENCE [LARGE SCALE GENOMIC DNA]</scope>
    <source>
        <strain evidence="2 3">DSE2036</strain>
    </source>
</reference>
<dbReference type="PANTHER" id="PTHR35179">
    <property type="entry name" value="PROTEIN CBG02620"/>
    <property type="match status" value="1"/>
</dbReference>
<evidence type="ECO:0008006" key="4">
    <source>
        <dbReference type="Google" id="ProtNLM"/>
    </source>
</evidence>
<name>A0A2V1D4U3_9PLEO</name>
<dbReference type="STRING" id="97972.A0A2V1D4U3"/>
<evidence type="ECO:0000313" key="2">
    <source>
        <dbReference type="EMBL" id="PVH92513.1"/>
    </source>
</evidence>
<dbReference type="Proteomes" id="UP000244855">
    <property type="component" value="Unassembled WGS sequence"/>
</dbReference>
<dbReference type="OrthoDB" id="420564at2759"/>
<dbReference type="PANTHER" id="PTHR35179:SF2">
    <property type="entry name" value="START DOMAIN-CONTAINING PROTEIN"/>
    <property type="match status" value="1"/>
</dbReference>
<keyword evidence="3" id="KW-1185">Reference proteome</keyword>
<organism evidence="2 3">
    <name type="scientific">Periconia macrospinosa</name>
    <dbReference type="NCBI Taxonomy" id="97972"/>
    <lineage>
        <taxon>Eukaryota</taxon>
        <taxon>Fungi</taxon>
        <taxon>Dikarya</taxon>
        <taxon>Ascomycota</taxon>
        <taxon>Pezizomycotina</taxon>
        <taxon>Dothideomycetes</taxon>
        <taxon>Pleosporomycetidae</taxon>
        <taxon>Pleosporales</taxon>
        <taxon>Massarineae</taxon>
        <taxon>Periconiaceae</taxon>
        <taxon>Periconia</taxon>
    </lineage>
</organism>
<sequence>MDQSFIAEISRSSLQAPEGSETSSIREVKHLASYNWIEAPQETPTIAVPGSPNLWTPPNGPTALRKDNGWVYINQNAARHPDSPLEPLFRALYFQIPTFDITGVDIVTDRNNIRKLLGFINPRHYGSKRESFTIYVEVVKNTAIFSREEPRNEEYIQPHQFAGYGHSFEEHYTTRQVDGSTGHHRIISYRFGNLNMMVRHETDGYINTNTNNNNTNMTRHHQQPTSTTTISLLPPSINPNPTTTTLQILPTTTSPHSPPSLPSTLELKTRASHRHLPFPTIAAQLWISQTPNLVRAYHTYGMFPTPSVENVTARVKEWEEDNQDDLGRLEGLLAEVRSVVKEEGDGRAIVWYDGRSECLEVWGVARGEGRMLPGDLYARWQQVD</sequence>
<accession>A0A2V1D4U3</accession>
<gene>
    <name evidence="2" type="ORF">DM02DRAFT_635284</name>
</gene>
<evidence type="ECO:0000313" key="3">
    <source>
        <dbReference type="Proteomes" id="UP000244855"/>
    </source>
</evidence>
<feature type="compositionally biased region" description="Low complexity" evidence="1">
    <location>
        <begin position="224"/>
        <end position="236"/>
    </location>
</feature>
<feature type="region of interest" description="Disordered" evidence="1">
    <location>
        <begin position="215"/>
        <end position="236"/>
    </location>
</feature>